<evidence type="ECO:0000256" key="1">
    <source>
        <dbReference type="SAM" id="MobiDB-lite"/>
    </source>
</evidence>
<gene>
    <name evidence="2" type="ORF">UFOVP978_70</name>
</gene>
<dbReference type="SUPFAM" id="SSF56300">
    <property type="entry name" value="Metallo-dependent phosphatases"/>
    <property type="match status" value="1"/>
</dbReference>
<evidence type="ECO:0008006" key="3">
    <source>
        <dbReference type="Google" id="ProtNLM"/>
    </source>
</evidence>
<sequence>MGKTLRETADEAKSASSDETTNTKLEREILRLKKDRDTANRLYRMAEKDAEDSRKSIEILTSLDGLSVEKVPWASREKKSRKGEATALVMLSDLHLDEIVKPGEVEGMNAYNREIALARLKKTAEGAIKFGSELMSGFNYKGCIVVLGGDLVSGNLHDLGEFNETHSVIATVDYWTDHLAVFLQEMADAYGPTHVVSVVGNHGRTTRKPRTKGRVEDNFDHLIARLLQRHFNADKRFTWNIPLSADATVEVYDTRLLITHGDQAKGGSGISGLLTPVSLLDHRKKKRNTSFGKPHDHLFMGHFHTYIRTGTVTVGGSPKGLDEYAYLGNFGYEEPSSPFAIITPEHGVTIEAAIFNADRKAEGW</sequence>
<organism evidence="2">
    <name type="scientific">uncultured Caudovirales phage</name>
    <dbReference type="NCBI Taxonomy" id="2100421"/>
    <lineage>
        <taxon>Viruses</taxon>
        <taxon>Duplodnaviria</taxon>
        <taxon>Heunggongvirae</taxon>
        <taxon>Uroviricota</taxon>
        <taxon>Caudoviricetes</taxon>
        <taxon>Peduoviridae</taxon>
        <taxon>Maltschvirus</taxon>
        <taxon>Maltschvirus maltsch</taxon>
    </lineage>
</organism>
<protein>
    <recommendedName>
        <fullName evidence="3">Calcineurin-like phosphoesterase domain-containing protein</fullName>
    </recommendedName>
</protein>
<feature type="compositionally biased region" description="Basic and acidic residues" evidence="1">
    <location>
        <begin position="1"/>
        <end position="13"/>
    </location>
</feature>
<feature type="compositionally biased region" description="Polar residues" evidence="1">
    <location>
        <begin position="14"/>
        <end position="23"/>
    </location>
</feature>
<reference evidence="2" key="1">
    <citation type="submission" date="2020-05" db="EMBL/GenBank/DDBJ databases">
        <authorList>
            <person name="Chiriac C."/>
            <person name="Salcher M."/>
            <person name="Ghai R."/>
            <person name="Kavagutti S V."/>
        </authorList>
    </citation>
    <scope>NUCLEOTIDE SEQUENCE</scope>
</reference>
<accession>A0A6J5PY42</accession>
<feature type="region of interest" description="Disordered" evidence="1">
    <location>
        <begin position="1"/>
        <end position="28"/>
    </location>
</feature>
<proteinExistence type="predicted"/>
<evidence type="ECO:0000313" key="2">
    <source>
        <dbReference type="EMBL" id="CAB4176850.1"/>
    </source>
</evidence>
<name>A0A6J5PY42_9CAUD</name>
<dbReference type="InterPro" id="IPR029052">
    <property type="entry name" value="Metallo-depent_PP-like"/>
</dbReference>
<dbReference type="EMBL" id="LR796937">
    <property type="protein sequence ID" value="CAB4176850.1"/>
    <property type="molecule type" value="Genomic_DNA"/>
</dbReference>